<accession>A0A1B6CCS8</accession>
<evidence type="ECO:0000313" key="3">
    <source>
        <dbReference type="EMBL" id="JAS11253.1"/>
    </source>
</evidence>
<name>A0A1B6CCS8_9HEMI</name>
<dbReference type="GO" id="GO:0003723">
    <property type="term" value="F:RNA binding"/>
    <property type="evidence" value="ECO:0007669"/>
    <property type="project" value="TreeGrafter"/>
</dbReference>
<dbReference type="InterPro" id="IPR002483">
    <property type="entry name" value="PWI_dom"/>
</dbReference>
<dbReference type="Gene3D" id="1.20.1390.10">
    <property type="entry name" value="PWI domain"/>
    <property type="match status" value="1"/>
</dbReference>
<dbReference type="AlphaFoldDB" id="A0A1B6CCS8"/>
<dbReference type="PANTHER" id="PTHR23148">
    <property type="entry name" value="SERINE/ARGININE REGULATED NUCLEAR MATRIX PROTEIN"/>
    <property type="match status" value="1"/>
</dbReference>
<protein>
    <recommendedName>
        <fullName evidence="2">PWI domain-containing protein</fullName>
    </recommendedName>
</protein>
<dbReference type="GO" id="GO:0006397">
    <property type="term" value="P:mRNA processing"/>
    <property type="evidence" value="ECO:0007669"/>
    <property type="project" value="UniProtKB-KW"/>
</dbReference>
<dbReference type="InterPro" id="IPR036483">
    <property type="entry name" value="PWI_dom_sf"/>
</dbReference>
<dbReference type="InterPro" id="IPR052225">
    <property type="entry name" value="Ser/Arg_repetitive_matrix"/>
</dbReference>
<sequence length="100" mass="11854">MRWNVEGTTAEQDNRFSDKEKKLLKQMKFGDCLTRRVDMTKVKLDTIKPWIAQKITEVLGIEDDVVVHFVFNQLESKVLCNSYMFDYLIFHCFCLPLFVL</sequence>
<evidence type="ECO:0000259" key="2">
    <source>
        <dbReference type="PROSITE" id="PS51025"/>
    </source>
</evidence>
<dbReference type="GO" id="GO:0005681">
    <property type="term" value="C:spliceosomal complex"/>
    <property type="evidence" value="ECO:0007669"/>
    <property type="project" value="TreeGrafter"/>
</dbReference>
<reference evidence="3" key="1">
    <citation type="submission" date="2015-12" db="EMBL/GenBank/DDBJ databases">
        <title>De novo transcriptome assembly of four potential Pierce s Disease insect vectors from Arizona vineyards.</title>
        <authorList>
            <person name="Tassone E.E."/>
        </authorList>
    </citation>
    <scope>NUCLEOTIDE SEQUENCE</scope>
</reference>
<evidence type="ECO:0000256" key="1">
    <source>
        <dbReference type="ARBA" id="ARBA00022664"/>
    </source>
</evidence>
<gene>
    <name evidence="3" type="ORF">g.25655</name>
</gene>
<dbReference type="SMART" id="SM00311">
    <property type="entry name" value="PWI"/>
    <property type="match status" value="1"/>
</dbReference>
<dbReference type="PANTHER" id="PTHR23148:SF0">
    <property type="entry name" value="SERINE_ARGININE REPETITIVE MATRIX PROTEIN 1"/>
    <property type="match status" value="1"/>
</dbReference>
<proteinExistence type="predicted"/>
<keyword evidence="1" id="KW-0507">mRNA processing</keyword>
<dbReference type="SUPFAM" id="SSF101233">
    <property type="entry name" value="PWI domain"/>
    <property type="match status" value="1"/>
</dbReference>
<feature type="domain" description="PWI" evidence="2">
    <location>
        <begin position="26"/>
        <end position="100"/>
    </location>
</feature>
<dbReference type="Pfam" id="PF01480">
    <property type="entry name" value="PWI"/>
    <property type="match status" value="1"/>
</dbReference>
<dbReference type="GO" id="GO:0048024">
    <property type="term" value="P:regulation of mRNA splicing, via spliceosome"/>
    <property type="evidence" value="ECO:0007669"/>
    <property type="project" value="TreeGrafter"/>
</dbReference>
<dbReference type="EMBL" id="GEDC01026045">
    <property type="protein sequence ID" value="JAS11253.1"/>
    <property type="molecule type" value="Transcribed_RNA"/>
</dbReference>
<organism evidence="3">
    <name type="scientific">Clastoptera arizonana</name>
    <name type="common">Arizona spittle bug</name>
    <dbReference type="NCBI Taxonomy" id="38151"/>
    <lineage>
        <taxon>Eukaryota</taxon>
        <taxon>Metazoa</taxon>
        <taxon>Ecdysozoa</taxon>
        <taxon>Arthropoda</taxon>
        <taxon>Hexapoda</taxon>
        <taxon>Insecta</taxon>
        <taxon>Pterygota</taxon>
        <taxon>Neoptera</taxon>
        <taxon>Paraneoptera</taxon>
        <taxon>Hemiptera</taxon>
        <taxon>Auchenorrhyncha</taxon>
        <taxon>Cercopoidea</taxon>
        <taxon>Clastopteridae</taxon>
        <taxon>Clastoptera</taxon>
    </lineage>
</organism>
<dbReference type="PROSITE" id="PS51025">
    <property type="entry name" value="PWI"/>
    <property type="match status" value="1"/>
</dbReference>